<gene>
    <name evidence="16" type="ORF">PTSG_01101</name>
</gene>
<dbReference type="Proteomes" id="UP000007799">
    <property type="component" value="Unassembled WGS sequence"/>
</dbReference>
<evidence type="ECO:0000256" key="7">
    <source>
        <dbReference type="ARBA" id="ARBA00022692"/>
    </source>
</evidence>
<evidence type="ECO:0000256" key="9">
    <source>
        <dbReference type="ARBA" id="ARBA00022989"/>
    </source>
</evidence>
<feature type="transmembrane region" description="Helical" evidence="12">
    <location>
        <begin position="7"/>
        <end position="40"/>
    </location>
</feature>
<protein>
    <recommendedName>
        <fullName evidence="4 12">GDP-Man:Man(3)GlcNAc(2)-PP-Dol alpha-1,2-mannosyltransferase</fullName>
        <ecNumber evidence="3 12">2.4.1.131</ecNumber>
    </recommendedName>
</protein>
<dbReference type="GO" id="GO:0006487">
    <property type="term" value="P:protein N-linked glycosylation"/>
    <property type="evidence" value="ECO:0007669"/>
    <property type="project" value="TreeGrafter"/>
</dbReference>
<dbReference type="RefSeq" id="XP_004997071.1">
    <property type="nucleotide sequence ID" value="XM_004997014.1"/>
</dbReference>
<feature type="transmembrane region" description="Helical" evidence="12">
    <location>
        <begin position="291"/>
        <end position="311"/>
    </location>
</feature>
<evidence type="ECO:0000256" key="13">
    <source>
        <dbReference type="SAM" id="MobiDB-lite"/>
    </source>
</evidence>
<accession>F2U0T6</accession>
<dbReference type="STRING" id="946362.F2U0T6"/>
<dbReference type="InterPro" id="IPR031814">
    <property type="entry name" value="ALG11_N"/>
</dbReference>
<dbReference type="Pfam" id="PF00534">
    <property type="entry name" value="Glycos_transf_1"/>
    <property type="match status" value="1"/>
</dbReference>
<dbReference type="KEGG" id="sre:PTSG_01101"/>
<dbReference type="eggNOG" id="KOG1387">
    <property type="taxonomic scope" value="Eukaryota"/>
</dbReference>
<dbReference type="PANTHER" id="PTHR45919:SF1">
    <property type="entry name" value="GDP-MAN:MAN(3)GLCNAC(2)-PP-DOL ALPHA-1,2-MANNOSYLTRANSFERASE"/>
    <property type="match status" value="1"/>
</dbReference>
<dbReference type="PANTHER" id="PTHR45919">
    <property type="entry name" value="GDP-MAN:MAN(3)GLCNAC(2)-PP-DOL ALPHA-1,2-MANNOSYLTRANSFERASE"/>
    <property type="match status" value="1"/>
</dbReference>
<evidence type="ECO:0000256" key="3">
    <source>
        <dbReference type="ARBA" id="ARBA00012645"/>
    </source>
</evidence>
<feature type="domain" description="ALG11 mannosyltransferase N-terminal" evidence="15">
    <location>
        <begin position="118"/>
        <end position="325"/>
    </location>
</feature>
<feature type="transmembrane region" description="Helical" evidence="12">
    <location>
        <begin position="234"/>
        <end position="255"/>
    </location>
</feature>
<proteinExistence type="inferred from homology"/>
<evidence type="ECO:0000256" key="12">
    <source>
        <dbReference type="RuleBase" id="RU367051"/>
    </source>
</evidence>
<evidence type="ECO:0000256" key="8">
    <source>
        <dbReference type="ARBA" id="ARBA00022824"/>
    </source>
</evidence>
<evidence type="ECO:0000259" key="15">
    <source>
        <dbReference type="Pfam" id="PF15924"/>
    </source>
</evidence>
<evidence type="ECO:0000259" key="14">
    <source>
        <dbReference type="Pfam" id="PF00534"/>
    </source>
</evidence>
<evidence type="ECO:0000256" key="4">
    <source>
        <dbReference type="ARBA" id="ARBA00022018"/>
    </source>
</evidence>
<keyword evidence="9 12" id="KW-1133">Transmembrane helix</keyword>
<keyword evidence="6 12" id="KW-0808">Transferase</keyword>
<evidence type="ECO:0000256" key="11">
    <source>
        <dbReference type="ARBA" id="ARBA00045065"/>
    </source>
</evidence>
<keyword evidence="5 12" id="KW-0328">Glycosyltransferase</keyword>
<reference evidence="16" key="1">
    <citation type="submission" date="2009-08" db="EMBL/GenBank/DDBJ databases">
        <title>Annotation of Salpingoeca rosetta.</title>
        <authorList>
            <consortium name="The Broad Institute Genome Sequencing Platform"/>
            <person name="Russ C."/>
            <person name="Cuomo C."/>
            <person name="Burger G."/>
            <person name="Gray M.W."/>
            <person name="Holland P.W.H."/>
            <person name="King N."/>
            <person name="Lang F.B.F."/>
            <person name="Roger A.J."/>
            <person name="Ruiz-Trillo I."/>
            <person name="Young S.K."/>
            <person name="Zeng Q."/>
            <person name="Gargeya S."/>
            <person name="Alvarado L."/>
            <person name="Berlin A."/>
            <person name="Chapman S.B."/>
            <person name="Chen Z."/>
            <person name="Freedman E."/>
            <person name="Gellesch M."/>
            <person name="Goldberg J."/>
            <person name="Griggs A."/>
            <person name="Gujja S."/>
            <person name="Heilman E."/>
            <person name="Heiman D."/>
            <person name="Howarth C."/>
            <person name="Mehta T."/>
            <person name="Neiman D."/>
            <person name="Pearson M."/>
            <person name="Roberts A."/>
            <person name="Saif S."/>
            <person name="Shea T."/>
            <person name="Shenoy N."/>
            <person name="Sisk P."/>
            <person name="Stolte C."/>
            <person name="Sykes S."/>
            <person name="White J."/>
            <person name="Yandava C."/>
            <person name="Haas B."/>
            <person name="Nusbaum C."/>
            <person name="Birren B."/>
        </authorList>
    </citation>
    <scope>NUCLEOTIDE SEQUENCE [LARGE SCALE GENOMIC DNA]</scope>
    <source>
        <strain evidence="16">ATCC 50818</strain>
    </source>
</reference>
<keyword evidence="17" id="KW-1185">Reference proteome</keyword>
<comment type="function">
    <text evidence="12">GDP-Man:Man(3)GlcNAc(2)-PP-Dol alpha-1,2-mannosyltransferase that operates in the biosynthetic pathway of dolichol-linked oligosaccharides, the glycan precursors employed in protein asparagine (N)-glycosylation. The assembly of dolichol-linked oligosaccharides begins on the cytosolic side of the endoplasmic reticulum membrane and finishes in its lumen. The sequential addition of sugars to dolichol pyrophosphate produces dolichol-linked oligosaccharides containing fourteen sugars, including two GlcNAcs, nine mannoses and three glucoses. Once assembled, the oligosaccharide is transferred from the lipid to nascent proteins by oligosaccharyltransferases. Catalyzes, on the cytoplasmic face of the endoplasmic reticulum, the addition of the fourth and fifth mannose residues to the dolichol-linked oligosaccharide chain, to produce Man(5)GlcNAc(2)-PP-dolichol core oligosaccharide.</text>
</comment>
<dbReference type="UniPathway" id="UPA00378"/>
<dbReference type="SUPFAM" id="SSF53756">
    <property type="entry name" value="UDP-Glycosyltransferase/glycogen phosphorylase"/>
    <property type="match status" value="1"/>
</dbReference>
<dbReference type="OMA" id="ARLYGWV"/>
<dbReference type="FunCoup" id="F2U0T6">
    <property type="interactions" value="1289"/>
</dbReference>
<evidence type="ECO:0000313" key="17">
    <source>
        <dbReference type="Proteomes" id="UP000007799"/>
    </source>
</evidence>
<dbReference type="CDD" id="cd03806">
    <property type="entry name" value="GT4_ALG11-like"/>
    <property type="match status" value="1"/>
</dbReference>
<evidence type="ECO:0000313" key="16">
    <source>
        <dbReference type="EMBL" id="EGD80510.1"/>
    </source>
</evidence>
<evidence type="ECO:0000256" key="1">
    <source>
        <dbReference type="ARBA" id="ARBA00004389"/>
    </source>
</evidence>
<dbReference type="InterPro" id="IPR038013">
    <property type="entry name" value="ALG11"/>
</dbReference>
<evidence type="ECO:0000256" key="10">
    <source>
        <dbReference type="ARBA" id="ARBA00023136"/>
    </source>
</evidence>
<dbReference type="Pfam" id="PF15924">
    <property type="entry name" value="ALG11_N"/>
    <property type="match status" value="1"/>
</dbReference>
<evidence type="ECO:0000256" key="5">
    <source>
        <dbReference type="ARBA" id="ARBA00022676"/>
    </source>
</evidence>
<keyword evidence="10 12" id="KW-0472">Membrane</keyword>
<feature type="transmembrane region" description="Helical" evidence="12">
    <location>
        <begin position="46"/>
        <end position="72"/>
    </location>
</feature>
<name>F2U0T6_SALR5</name>
<comment type="pathway">
    <text evidence="2 12">Protein modification; protein glycosylation.</text>
</comment>
<evidence type="ECO:0000256" key="2">
    <source>
        <dbReference type="ARBA" id="ARBA00004922"/>
    </source>
</evidence>
<dbReference type="EC" id="2.4.1.131" evidence="3 12"/>
<dbReference type="InParanoid" id="F2U0T6"/>
<feature type="domain" description="Glycosyl transferase family 1" evidence="14">
    <location>
        <begin position="395"/>
        <end position="489"/>
    </location>
</feature>
<comment type="similarity">
    <text evidence="12">Belongs to the glycosyltransferase group 1 family. Glycosyltransferase 4 subfamily.</text>
</comment>
<dbReference type="InterPro" id="IPR001296">
    <property type="entry name" value="Glyco_trans_1"/>
</dbReference>
<dbReference type="Gene3D" id="3.40.50.2000">
    <property type="entry name" value="Glycogen Phosphorylase B"/>
    <property type="match status" value="1"/>
</dbReference>
<dbReference type="AlphaFoldDB" id="F2U0T6"/>
<dbReference type="OrthoDB" id="2276068at2759"/>
<keyword evidence="8 12" id="KW-0256">Endoplasmic reticulum</keyword>
<sequence>MPSVPGVPLLVVTVILGACLVVVPLVAAIPVLTVAAALFWLMGSATFSATLIALEVTAASALLVGAGTPPALRALLRFLRTRSPAHDACQRDIKHKTTATAQDKAKRSGRGAATRATKTLAFFHPYCNAGGGGERVLWSAINAVCEEYPHYHCIVYTGDTDASSEQILAKARLRFGVEVDQRRVTFVFLRTRPLVEAELYPRFTMLMQSLASMLMGVEALLAHVPDVFIDTMGYAFVLPLFAGLGMCPAAAYVHYPTISTDMLQKVAKREQDFNNTDSVSASATLSTVKLWYYRIFAFIYGMVGGAASAAMCNSTWTYNHIDALWWGAYNTASIVYPPCDVSQLTSLPLAGRQNVVVSVAQFRPEKNHALQLRALKAFIDTHGRGKEEEDFQIRTNVTYEELQEWLGRALIGLHTMKDEHFGIGVVEFMAAGAIALAHDSAGPQGDIVLPADGKPTGFLASTAEEYAEHMHTILNMTPQQRLEIQTRARESVTKRFSEEQFKQGFLRQMQFLLEG</sequence>
<dbReference type="GO" id="GO:0004377">
    <property type="term" value="F:GDP-Man:Man(3)GlcNAc(2)-PP-Dol alpha-1,2-mannosyltransferase activity"/>
    <property type="evidence" value="ECO:0007669"/>
    <property type="project" value="UniProtKB-UniRule"/>
</dbReference>
<comment type="subcellular location">
    <subcellularLocation>
        <location evidence="1">Endoplasmic reticulum membrane</location>
        <topology evidence="1">Single-pass membrane protein</topology>
    </subcellularLocation>
</comment>
<dbReference type="GeneID" id="16077666"/>
<dbReference type="GO" id="GO:0005789">
    <property type="term" value="C:endoplasmic reticulum membrane"/>
    <property type="evidence" value="ECO:0007669"/>
    <property type="project" value="UniProtKB-SubCell"/>
</dbReference>
<comment type="catalytic activity">
    <reaction evidence="11 12">
        <text>an alpha-D-Man-(1-&gt;3)-[alpha-D-Man-(1-&gt;6)]-beta-D-Man-(1-&gt;4)-beta-D-GlcNAc-(1-&gt;4)-alpha-D-GlcNAc-diphospho-di-trans,poly-cis-dolichol + 2 GDP-alpha-D-mannose = an alpha-D-Man-(1-&gt;2)-alpha-D-Man-(1-&gt;2)-alpha-D-Man-(1-&gt;3)-[alpha-D-Man-(1-&gt;6)]-beta-D-Man-(1-&gt;4)-beta-D-GlcNAc-(1-&gt;4)-alpha-D-GlcNAc-diphospho-di-trans,poly-cis-dolichol + 2 GDP + 2 H(+)</text>
        <dbReference type="Rhea" id="RHEA:29523"/>
        <dbReference type="Rhea" id="RHEA-COMP:19515"/>
        <dbReference type="Rhea" id="RHEA-COMP:19516"/>
        <dbReference type="ChEBI" id="CHEBI:15378"/>
        <dbReference type="ChEBI" id="CHEBI:57527"/>
        <dbReference type="ChEBI" id="CHEBI:58189"/>
        <dbReference type="ChEBI" id="CHEBI:132511"/>
        <dbReference type="ChEBI" id="CHEBI:132515"/>
        <dbReference type="EC" id="2.4.1.131"/>
    </reaction>
    <physiologicalReaction direction="left-to-right" evidence="11 12">
        <dbReference type="Rhea" id="RHEA:29524"/>
    </physiologicalReaction>
</comment>
<evidence type="ECO:0000256" key="6">
    <source>
        <dbReference type="ARBA" id="ARBA00022679"/>
    </source>
</evidence>
<organism evidence="17">
    <name type="scientific">Salpingoeca rosetta (strain ATCC 50818 / BSB-021)</name>
    <dbReference type="NCBI Taxonomy" id="946362"/>
    <lineage>
        <taxon>Eukaryota</taxon>
        <taxon>Choanoflagellata</taxon>
        <taxon>Craspedida</taxon>
        <taxon>Salpingoecidae</taxon>
        <taxon>Salpingoeca</taxon>
    </lineage>
</organism>
<feature type="region of interest" description="Disordered" evidence="13">
    <location>
        <begin position="92"/>
        <end position="111"/>
    </location>
</feature>
<keyword evidence="7 12" id="KW-0812">Transmembrane</keyword>
<dbReference type="EMBL" id="GL832958">
    <property type="protein sequence ID" value="EGD80510.1"/>
    <property type="molecule type" value="Genomic_DNA"/>
</dbReference>